<evidence type="ECO:0000256" key="1">
    <source>
        <dbReference type="ARBA" id="ARBA00004651"/>
    </source>
</evidence>
<dbReference type="CDD" id="cd06581">
    <property type="entry name" value="TM_PBP1_LivM_like"/>
    <property type="match status" value="1"/>
</dbReference>
<feature type="transmembrane region" description="Helical" evidence="7">
    <location>
        <begin position="81"/>
        <end position="101"/>
    </location>
</feature>
<dbReference type="PANTHER" id="PTHR30482">
    <property type="entry name" value="HIGH-AFFINITY BRANCHED-CHAIN AMINO ACID TRANSPORT SYSTEM PERMEASE"/>
    <property type="match status" value="1"/>
</dbReference>
<evidence type="ECO:0000256" key="2">
    <source>
        <dbReference type="ARBA" id="ARBA00022475"/>
    </source>
</evidence>
<reference evidence="9" key="1">
    <citation type="journal article" date="2019" name="Int. J. Syst. Evol. Microbiol.">
        <title>The Global Catalogue of Microorganisms (GCM) 10K type strain sequencing project: providing services to taxonomists for standard genome sequencing and annotation.</title>
        <authorList>
            <consortium name="The Broad Institute Genomics Platform"/>
            <consortium name="The Broad Institute Genome Sequencing Center for Infectious Disease"/>
            <person name="Wu L."/>
            <person name="Ma J."/>
        </authorList>
    </citation>
    <scope>NUCLEOTIDE SEQUENCE [LARGE SCALE GENOMIC DNA]</scope>
    <source>
        <strain evidence="9">CCM 8875</strain>
    </source>
</reference>
<protein>
    <submittedName>
        <fullName evidence="8">Branched-chain amino acid ABC transporter permease</fullName>
    </submittedName>
</protein>
<keyword evidence="2" id="KW-1003">Cell membrane</keyword>
<keyword evidence="5 7" id="KW-0472">Membrane</keyword>
<dbReference type="InterPro" id="IPR001851">
    <property type="entry name" value="ABC_transp_permease"/>
</dbReference>
<keyword evidence="4 7" id="KW-1133">Transmembrane helix</keyword>
<evidence type="ECO:0000256" key="5">
    <source>
        <dbReference type="ARBA" id="ARBA00023136"/>
    </source>
</evidence>
<feature type="transmembrane region" description="Helical" evidence="7">
    <location>
        <begin position="308"/>
        <end position="331"/>
    </location>
</feature>
<organism evidence="8 9">
    <name type="scientific">Paracoccus nototheniae</name>
    <dbReference type="NCBI Taxonomy" id="2489002"/>
    <lineage>
        <taxon>Bacteria</taxon>
        <taxon>Pseudomonadati</taxon>
        <taxon>Pseudomonadota</taxon>
        <taxon>Alphaproteobacteria</taxon>
        <taxon>Rhodobacterales</taxon>
        <taxon>Paracoccaceae</taxon>
        <taxon>Paracoccus</taxon>
    </lineage>
</organism>
<keyword evidence="3 7" id="KW-0812">Transmembrane</keyword>
<evidence type="ECO:0000256" key="4">
    <source>
        <dbReference type="ARBA" id="ARBA00022989"/>
    </source>
</evidence>
<feature type="transmembrane region" description="Helical" evidence="7">
    <location>
        <begin position="134"/>
        <end position="151"/>
    </location>
</feature>
<feature type="transmembrane region" description="Helical" evidence="7">
    <location>
        <begin position="184"/>
        <end position="205"/>
    </location>
</feature>
<dbReference type="Proteomes" id="UP001597302">
    <property type="component" value="Unassembled WGS sequence"/>
</dbReference>
<accession>A0ABW4DQC7</accession>
<feature type="transmembrane region" description="Helical" evidence="7">
    <location>
        <begin position="107"/>
        <end position="129"/>
    </location>
</feature>
<dbReference type="EMBL" id="JBHTOQ010000003">
    <property type="protein sequence ID" value="MFD1479932.1"/>
    <property type="molecule type" value="Genomic_DNA"/>
</dbReference>
<evidence type="ECO:0000256" key="3">
    <source>
        <dbReference type="ARBA" id="ARBA00022692"/>
    </source>
</evidence>
<comment type="subcellular location">
    <subcellularLocation>
        <location evidence="1">Cell membrane</location>
        <topology evidence="1">Multi-pass membrane protein</topology>
    </subcellularLocation>
</comment>
<feature type="transmembrane region" description="Helical" evidence="7">
    <location>
        <begin position="31"/>
        <end position="50"/>
    </location>
</feature>
<feature type="transmembrane region" description="Helical" evidence="7">
    <location>
        <begin position="232"/>
        <end position="251"/>
    </location>
</feature>
<comment type="caution">
    <text evidence="8">The sequence shown here is derived from an EMBL/GenBank/DDBJ whole genome shotgun (WGS) entry which is preliminary data.</text>
</comment>
<feature type="region of interest" description="Disordered" evidence="6">
    <location>
        <begin position="1"/>
        <end position="27"/>
    </location>
</feature>
<feature type="transmembrane region" description="Helical" evidence="7">
    <location>
        <begin position="271"/>
        <end position="296"/>
    </location>
</feature>
<evidence type="ECO:0000256" key="7">
    <source>
        <dbReference type="SAM" id="Phobius"/>
    </source>
</evidence>
<evidence type="ECO:0000256" key="6">
    <source>
        <dbReference type="SAM" id="MobiDB-lite"/>
    </source>
</evidence>
<evidence type="ECO:0000313" key="8">
    <source>
        <dbReference type="EMBL" id="MFD1479932.1"/>
    </source>
</evidence>
<name>A0ABW4DQC7_9RHOB</name>
<dbReference type="PANTHER" id="PTHR30482:SF17">
    <property type="entry name" value="ABC TRANSPORTER ATP-BINDING PROTEIN"/>
    <property type="match status" value="1"/>
</dbReference>
<feature type="transmembrane region" description="Helical" evidence="7">
    <location>
        <begin position="56"/>
        <end position="74"/>
    </location>
</feature>
<dbReference type="InterPro" id="IPR043428">
    <property type="entry name" value="LivM-like"/>
</dbReference>
<gene>
    <name evidence="8" type="ORF">ACFQ5P_01360</name>
</gene>
<keyword evidence="9" id="KW-1185">Reference proteome</keyword>
<sequence length="346" mass="36763">MTVRSPDTTAPHPVASHPPTSRTPASGRVPARHVLTALGILALIAVPFVVPQLQLLINLALAKGLAVLGVTVILRAGQVSFGHALFFGISAYAGAFLISAWPGADLIVVLIAGALGAAVSGLLVGLFVVRYRGIFFGMLNLAFSMIFWSILEKFYHYTGGADGIRLTRPTVLGHELGRADFELILFYLAIALMVGLGWFTLRWLASPAGQLFQTLKTNETRLEYLGLSPRRVLLSGYVLSAVLCGVGGSLMGMTQGVVTPEYVWWVRSAEMVFIAVLGGAGSVRGAFVGALVYEIVRIYASAFAADIWQLLLGVFLLVIILFAPGGIMGILDGLTGRARPAGKVLK</sequence>
<evidence type="ECO:0000313" key="9">
    <source>
        <dbReference type="Proteomes" id="UP001597302"/>
    </source>
</evidence>
<dbReference type="Pfam" id="PF02653">
    <property type="entry name" value="BPD_transp_2"/>
    <property type="match status" value="1"/>
</dbReference>
<proteinExistence type="predicted"/>
<dbReference type="RefSeq" id="WP_131574329.1">
    <property type="nucleotide sequence ID" value="NZ_CBCSAJ010000022.1"/>
</dbReference>